<reference evidence="1 2" key="1">
    <citation type="submission" date="2013-11" db="EMBL/GenBank/DDBJ databases">
        <title>Genome sequencing of Stegodyphus mimosarum.</title>
        <authorList>
            <person name="Bechsgaard J."/>
        </authorList>
    </citation>
    <scope>NUCLEOTIDE SEQUENCE [LARGE SCALE GENOMIC DNA]</scope>
</reference>
<name>A0A087SYS4_STEMI</name>
<evidence type="ECO:0000313" key="1">
    <source>
        <dbReference type="EMBL" id="KFM58013.1"/>
    </source>
</evidence>
<gene>
    <name evidence="1" type="ORF">X975_00369</name>
</gene>
<dbReference type="EMBL" id="KK112588">
    <property type="protein sequence ID" value="KFM58013.1"/>
    <property type="molecule type" value="Genomic_DNA"/>
</dbReference>
<accession>A0A087SYS4</accession>
<keyword evidence="2" id="KW-1185">Reference proteome</keyword>
<proteinExistence type="predicted"/>
<sequence>MDATTPIIANYIGKPASRIRPLPSITRDCVSRRDFLKRRLRILKPRLMISLPTPPLPLQPLPPTAAQTKLLGPIFRNPNLAPSARPIQEARASQ</sequence>
<dbReference type="Proteomes" id="UP000054359">
    <property type="component" value="Unassembled WGS sequence"/>
</dbReference>
<dbReference type="AlphaFoldDB" id="A0A087SYS4"/>
<protein>
    <submittedName>
        <fullName evidence="1">Uncharacterized protein</fullName>
    </submittedName>
</protein>
<organism evidence="1 2">
    <name type="scientific">Stegodyphus mimosarum</name>
    <name type="common">African social velvet spider</name>
    <dbReference type="NCBI Taxonomy" id="407821"/>
    <lineage>
        <taxon>Eukaryota</taxon>
        <taxon>Metazoa</taxon>
        <taxon>Ecdysozoa</taxon>
        <taxon>Arthropoda</taxon>
        <taxon>Chelicerata</taxon>
        <taxon>Arachnida</taxon>
        <taxon>Araneae</taxon>
        <taxon>Araneomorphae</taxon>
        <taxon>Entelegynae</taxon>
        <taxon>Eresoidea</taxon>
        <taxon>Eresidae</taxon>
        <taxon>Stegodyphus</taxon>
    </lineage>
</organism>
<evidence type="ECO:0000313" key="2">
    <source>
        <dbReference type="Proteomes" id="UP000054359"/>
    </source>
</evidence>
<feature type="non-terminal residue" evidence="1">
    <location>
        <position position="94"/>
    </location>
</feature>